<dbReference type="InterPro" id="IPR001647">
    <property type="entry name" value="HTH_TetR"/>
</dbReference>
<evidence type="ECO:0000259" key="3">
    <source>
        <dbReference type="PROSITE" id="PS50977"/>
    </source>
</evidence>
<dbReference type="KEGG" id="pay:PAU_02909"/>
<dbReference type="PROSITE" id="PS50977">
    <property type="entry name" value="HTH_TETR_2"/>
    <property type="match status" value="1"/>
</dbReference>
<dbReference type="eggNOG" id="COG1309">
    <property type="taxonomic scope" value="Bacteria"/>
</dbReference>
<feature type="DNA-binding region" description="H-T-H motif" evidence="2">
    <location>
        <begin position="33"/>
        <end position="52"/>
    </location>
</feature>
<keyword evidence="1 2" id="KW-0238">DNA-binding</keyword>
<feature type="domain" description="HTH tetR-type" evidence="3">
    <location>
        <begin position="10"/>
        <end position="70"/>
    </location>
</feature>
<dbReference type="EMBL" id="FM162591">
    <property type="protein sequence ID" value="CAQ84997.1"/>
    <property type="molecule type" value="Genomic_DNA"/>
</dbReference>
<protein>
    <submittedName>
        <fullName evidence="4">Hth-type transcriptional regulator ydhm</fullName>
    </submittedName>
</protein>
<proteinExistence type="predicted"/>
<reference evidence="4 5" key="1">
    <citation type="journal article" date="2009" name="BMC Genomics">
        <title>Comparative genomics of the emerging human pathogen Photorhabdus asymbiotica with the insect pathogen Photorhabdus luminescens.</title>
        <authorList>
            <person name="Wilkinson P."/>
            <person name="Waterfield N.R."/>
            <person name="Crossman L."/>
            <person name="Corton C."/>
            <person name="Sanchez-Contreras M."/>
            <person name="Vlisidou I."/>
            <person name="Barron A."/>
            <person name="Bignell A."/>
            <person name="Clark L."/>
            <person name="Ormond D."/>
            <person name="Mayho M."/>
            <person name="Bason N."/>
            <person name="Smith F."/>
            <person name="Simmonds M."/>
            <person name="Churcher C."/>
            <person name="Harris D."/>
            <person name="Thompson N.R."/>
            <person name="Quail M."/>
            <person name="Parkhill J."/>
            <person name="ffrench-Constant R.H."/>
        </authorList>
    </citation>
    <scope>NUCLEOTIDE SEQUENCE [LARGE SCALE GENOMIC DNA]</scope>
    <source>
        <strain evidence="5">ATCC 43949 / 3105-77</strain>
    </source>
</reference>
<evidence type="ECO:0000256" key="2">
    <source>
        <dbReference type="PROSITE-ProRule" id="PRU00335"/>
    </source>
</evidence>
<evidence type="ECO:0000313" key="5">
    <source>
        <dbReference type="Proteomes" id="UP000002747"/>
    </source>
</evidence>
<dbReference type="Gene3D" id="1.10.357.10">
    <property type="entry name" value="Tetracycline Repressor, domain 2"/>
    <property type="match status" value="1"/>
</dbReference>
<dbReference type="SUPFAM" id="SSF46689">
    <property type="entry name" value="Homeodomain-like"/>
    <property type="match status" value="1"/>
</dbReference>
<dbReference type="GO" id="GO:0003677">
    <property type="term" value="F:DNA binding"/>
    <property type="evidence" value="ECO:0007669"/>
    <property type="project" value="UniProtKB-UniRule"/>
</dbReference>
<evidence type="ECO:0000256" key="1">
    <source>
        <dbReference type="ARBA" id="ARBA00023125"/>
    </source>
</evidence>
<name>C7BR42_PHOAA</name>
<organism evidence="4 5">
    <name type="scientific">Photorhabdus asymbiotica subsp. asymbiotica (strain ATCC 43949 / 3105-77)</name>
    <name type="common">Xenorhabdus luminescens (strain 2)</name>
    <dbReference type="NCBI Taxonomy" id="553480"/>
    <lineage>
        <taxon>Bacteria</taxon>
        <taxon>Pseudomonadati</taxon>
        <taxon>Pseudomonadota</taxon>
        <taxon>Gammaproteobacteria</taxon>
        <taxon>Enterobacterales</taxon>
        <taxon>Morganellaceae</taxon>
        <taxon>Photorhabdus</taxon>
    </lineage>
</organism>
<dbReference type="AlphaFoldDB" id="C7BR42"/>
<dbReference type="InterPro" id="IPR009057">
    <property type="entry name" value="Homeodomain-like_sf"/>
</dbReference>
<dbReference type="Proteomes" id="UP000002747">
    <property type="component" value="Chromosome"/>
</dbReference>
<evidence type="ECO:0000313" key="4">
    <source>
        <dbReference type="EMBL" id="CAQ84997.1"/>
    </source>
</evidence>
<accession>C7BR42</accession>
<dbReference type="STRING" id="291112.PAU_02909"/>
<gene>
    <name evidence="4" type="primary">ydhM</name>
    <name evidence="4" type="ordered locus">PAU_02909</name>
</gene>
<sequence length="89" mass="10412">MFIQMSKQSQDIRQHILEIVQKIIGCKGLAAVGLNEIWKVAEVPKGLFYYYLASRGIFGTAMLEDYFTYFLSQRWTTSWRVKSGLRRKT</sequence>